<evidence type="ECO:0000313" key="2">
    <source>
        <dbReference type="Proteomes" id="UP000035682"/>
    </source>
</evidence>
<dbReference type="CTD" id="36373906"/>
<reference evidence="2" key="2">
    <citation type="submission" date="2014-09" db="EMBL/GenBank/DDBJ databases">
        <authorList>
            <person name="Martin A.A."/>
        </authorList>
    </citation>
    <scope>NUCLEOTIDE SEQUENCE</scope>
    <source>
        <strain evidence="2">ED321</strain>
    </source>
</reference>
<dbReference type="AlphaFoldDB" id="A0A090MT86"/>
<dbReference type="RefSeq" id="XP_024500747.1">
    <property type="nucleotide sequence ID" value="XM_024646579.1"/>
</dbReference>
<dbReference type="EMBL" id="LN609410">
    <property type="protein sequence ID" value="CEF61538.1"/>
    <property type="molecule type" value="Genomic_DNA"/>
</dbReference>
<organism evidence="1">
    <name type="scientific">Strongyloides ratti</name>
    <name type="common">Parasitic roundworm</name>
    <dbReference type="NCBI Taxonomy" id="34506"/>
    <lineage>
        <taxon>Eukaryota</taxon>
        <taxon>Metazoa</taxon>
        <taxon>Ecdysozoa</taxon>
        <taxon>Nematoda</taxon>
        <taxon>Chromadorea</taxon>
        <taxon>Rhabditida</taxon>
        <taxon>Tylenchina</taxon>
        <taxon>Panagrolaimomorpha</taxon>
        <taxon>Strongyloidoidea</taxon>
        <taxon>Strongyloididae</taxon>
        <taxon>Strongyloides</taxon>
    </lineage>
</organism>
<reference evidence="3" key="3">
    <citation type="submission" date="2020-12" db="UniProtKB">
        <authorList>
            <consortium name="WormBaseParasite"/>
        </authorList>
    </citation>
    <scope>IDENTIFICATION</scope>
</reference>
<dbReference type="WBParaSite" id="SRAE_0000066000.1">
    <property type="protein sequence ID" value="SRAE_0000066000.1"/>
    <property type="gene ID" value="WBGene00256408"/>
</dbReference>
<dbReference type="GeneID" id="36373906"/>
<evidence type="ECO:0000313" key="4">
    <source>
        <dbReference type="WormBase" id="SRAE_0000066000"/>
    </source>
</evidence>
<keyword evidence="2" id="KW-1185">Reference proteome</keyword>
<gene>
    <name evidence="1 3 4" type="ORF">SRAE_0000066000</name>
</gene>
<name>A0A090MT86_STRRB</name>
<accession>A0A090MT86</accession>
<protein>
    <submittedName>
        <fullName evidence="1 3">Uncharacterized protein</fullName>
    </submittedName>
</protein>
<dbReference type="Proteomes" id="UP000035682">
    <property type="component" value="Unplaced"/>
</dbReference>
<reference evidence="1" key="1">
    <citation type="submission" date="2014-09" db="EMBL/GenBank/DDBJ databases">
        <authorList>
            <person name="Aslett A.Martin."/>
        </authorList>
    </citation>
    <scope>NUCLEOTIDE SEQUENCE</scope>
    <source>
        <strain evidence="1">ED321 Heterogonic</strain>
    </source>
</reference>
<dbReference type="WormBase" id="SRAE_0000066000">
    <property type="protein sequence ID" value="SRP04247"/>
    <property type="gene ID" value="WBGene00256408"/>
</dbReference>
<evidence type="ECO:0000313" key="1">
    <source>
        <dbReference type="EMBL" id="CEF61538.1"/>
    </source>
</evidence>
<evidence type="ECO:0000313" key="3">
    <source>
        <dbReference type="WBParaSite" id="SRAE_0000066000.1"/>
    </source>
</evidence>
<sequence length="66" mass="7591">MNNVQGALYFMVAAKYRKLNLQEMQKNPSQFLLKITPIIESLGFAFSYKNEVGNMVKDFLDDDALK</sequence>
<proteinExistence type="predicted"/>